<keyword evidence="10 12" id="KW-0808">Transferase</keyword>
<keyword evidence="15" id="KW-1185">Reference proteome</keyword>
<comment type="subunit">
    <text evidence="6 12">Homodimer.</text>
</comment>
<reference evidence="14" key="1">
    <citation type="submission" date="2017-05" db="EMBL/GenBank/DDBJ databases">
        <authorList>
            <person name="Varghese N."/>
            <person name="Submissions S."/>
        </authorList>
    </citation>
    <scope>NUCLEOTIDE SEQUENCE</scope>
    <source>
        <strain evidence="14">Su22</strain>
    </source>
</reference>
<keyword evidence="8 12" id="KW-0963">Cytoplasm</keyword>
<protein>
    <recommendedName>
        <fullName evidence="7 12">Adenine phosphoribosyltransferase</fullName>
        <shortName evidence="12">APRT</shortName>
        <ecNumber evidence="7 12">2.4.2.7</ecNumber>
    </recommendedName>
</protein>
<evidence type="ECO:0000256" key="10">
    <source>
        <dbReference type="ARBA" id="ARBA00022679"/>
    </source>
</evidence>
<evidence type="ECO:0000256" key="1">
    <source>
        <dbReference type="ARBA" id="ARBA00000868"/>
    </source>
</evidence>
<dbReference type="InterPro" id="IPR029057">
    <property type="entry name" value="PRTase-like"/>
</dbReference>
<comment type="subcellular location">
    <subcellularLocation>
        <location evidence="3 12">Cytoplasm</location>
    </subcellularLocation>
</comment>
<evidence type="ECO:0000256" key="9">
    <source>
        <dbReference type="ARBA" id="ARBA00022676"/>
    </source>
</evidence>
<dbReference type="NCBIfam" id="NF002636">
    <property type="entry name" value="PRK02304.1-5"/>
    <property type="match status" value="1"/>
</dbReference>
<dbReference type="PANTHER" id="PTHR32315:SF3">
    <property type="entry name" value="ADENINE PHOSPHORIBOSYLTRANSFERASE"/>
    <property type="match status" value="1"/>
</dbReference>
<evidence type="ECO:0000256" key="6">
    <source>
        <dbReference type="ARBA" id="ARBA00011738"/>
    </source>
</evidence>
<evidence type="ECO:0000256" key="5">
    <source>
        <dbReference type="ARBA" id="ARBA00008391"/>
    </source>
</evidence>
<organism evidence="14 15">
    <name type="scientific">Anoxynatronum buryatiense</name>
    <dbReference type="NCBI Taxonomy" id="489973"/>
    <lineage>
        <taxon>Bacteria</taxon>
        <taxon>Bacillati</taxon>
        <taxon>Bacillota</taxon>
        <taxon>Clostridia</taxon>
        <taxon>Eubacteriales</taxon>
        <taxon>Clostridiaceae</taxon>
        <taxon>Anoxynatronum</taxon>
    </lineage>
</organism>
<comment type="function">
    <text evidence="2 12">Catalyzes a salvage reaction resulting in the formation of AMP, that is energically less costly than de novo synthesis.</text>
</comment>
<evidence type="ECO:0000256" key="3">
    <source>
        <dbReference type="ARBA" id="ARBA00004496"/>
    </source>
</evidence>
<dbReference type="PANTHER" id="PTHR32315">
    <property type="entry name" value="ADENINE PHOSPHORIBOSYLTRANSFERASE"/>
    <property type="match status" value="1"/>
</dbReference>
<evidence type="ECO:0000313" key="15">
    <source>
        <dbReference type="Proteomes" id="UP001158066"/>
    </source>
</evidence>
<feature type="domain" description="Phosphoribosyltransferase" evidence="13">
    <location>
        <begin position="26"/>
        <end position="139"/>
    </location>
</feature>
<name>A0AA45WUQ8_9CLOT</name>
<dbReference type="SUPFAM" id="SSF53271">
    <property type="entry name" value="PRTase-like"/>
    <property type="match status" value="1"/>
</dbReference>
<dbReference type="Pfam" id="PF00156">
    <property type="entry name" value="Pribosyltran"/>
    <property type="match status" value="1"/>
</dbReference>
<dbReference type="NCBIfam" id="NF002633">
    <property type="entry name" value="PRK02304.1-2"/>
    <property type="match status" value="1"/>
</dbReference>
<dbReference type="RefSeq" id="WP_283408593.1">
    <property type="nucleotide sequence ID" value="NZ_FXUF01000003.1"/>
</dbReference>
<dbReference type="GO" id="GO:0002055">
    <property type="term" value="F:adenine binding"/>
    <property type="evidence" value="ECO:0007669"/>
    <property type="project" value="TreeGrafter"/>
</dbReference>
<dbReference type="InterPro" id="IPR050054">
    <property type="entry name" value="UPRTase/APRTase"/>
</dbReference>
<comment type="caution">
    <text evidence="14">The sequence shown here is derived from an EMBL/GenBank/DDBJ whole genome shotgun (WGS) entry which is preliminary data.</text>
</comment>
<dbReference type="FunFam" id="3.40.50.2020:FF:000004">
    <property type="entry name" value="Adenine phosphoribosyltransferase"/>
    <property type="match status" value="1"/>
</dbReference>
<dbReference type="NCBIfam" id="TIGR01090">
    <property type="entry name" value="apt"/>
    <property type="match status" value="1"/>
</dbReference>
<dbReference type="Proteomes" id="UP001158066">
    <property type="component" value="Unassembled WGS sequence"/>
</dbReference>
<dbReference type="GO" id="GO:0016208">
    <property type="term" value="F:AMP binding"/>
    <property type="evidence" value="ECO:0007669"/>
    <property type="project" value="TreeGrafter"/>
</dbReference>
<dbReference type="Gene3D" id="3.40.50.2020">
    <property type="match status" value="1"/>
</dbReference>
<dbReference type="GO" id="GO:0006166">
    <property type="term" value="P:purine ribonucleoside salvage"/>
    <property type="evidence" value="ECO:0007669"/>
    <property type="project" value="UniProtKB-UniRule"/>
</dbReference>
<keyword evidence="11 12" id="KW-0660">Purine salvage</keyword>
<proteinExistence type="inferred from homology"/>
<dbReference type="InterPro" id="IPR000836">
    <property type="entry name" value="PRTase_dom"/>
</dbReference>
<dbReference type="GO" id="GO:0005737">
    <property type="term" value="C:cytoplasm"/>
    <property type="evidence" value="ECO:0007669"/>
    <property type="project" value="UniProtKB-SubCell"/>
</dbReference>
<dbReference type="EC" id="2.4.2.7" evidence="7 12"/>
<gene>
    <name evidence="12" type="primary">apt</name>
    <name evidence="14" type="ORF">SAMN06296020_103333</name>
</gene>
<evidence type="ECO:0000256" key="11">
    <source>
        <dbReference type="ARBA" id="ARBA00022726"/>
    </source>
</evidence>
<accession>A0AA45WUQ8</accession>
<evidence type="ECO:0000256" key="2">
    <source>
        <dbReference type="ARBA" id="ARBA00003968"/>
    </source>
</evidence>
<evidence type="ECO:0000256" key="8">
    <source>
        <dbReference type="ARBA" id="ARBA00022490"/>
    </source>
</evidence>
<dbReference type="CDD" id="cd06223">
    <property type="entry name" value="PRTases_typeI"/>
    <property type="match status" value="1"/>
</dbReference>
<evidence type="ECO:0000256" key="7">
    <source>
        <dbReference type="ARBA" id="ARBA00011893"/>
    </source>
</evidence>
<keyword evidence="9 12" id="KW-0328">Glycosyltransferase</keyword>
<evidence type="ECO:0000259" key="13">
    <source>
        <dbReference type="Pfam" id="PF00156"/>
    </source>
</evidence>
<comment type="catalytic activity">
    <reaction evidence="1 12">
        <text>AMP + diphosphate = 5-phospho-alpha-D-ribose 1-diphosphate + adenine</text>
        <dbReference type="Rhea" id="RHEA:16609"/>
        <dbReference type="ChEBI" id="CHEBI:16708"/>
        <dbReference type="ChEBI" id="CHEBI:33019"/>
        <dbReference type="ChEBI" id="CHEBI:58017"/>
        <dbReference type="ChEBI" id="CHEBI:456215"/>
        <dbReference type="EC" id="2.4.2.7"/>
    </reaction>
</comment>
<dbReference type="NCBIfam" id="NF002634">
    <property type="entry name" value="PRK02304.1-3"/>
    <property type="match status" value="1"/>
</dbReference>
<comment type="similarity">
    <text evidence="5 12">Belongs to the purine/pyrimidine phosphoribosyltransferase family.</text>
</comment>
<comment type="pathway">
    <text evidence="4 12">Purine metabolism; AMP biosynthesis via salvage pathway; AMP from adenine: step 1/1.</text>
</comment>
<evidence type="ECO:0000313" key="14">
    <source>
        <dbReference type="EMBL" id="SMP49369.1"/>
    </source>
</evidence>
<dbReference type="GO" id="GO:0044209">
    <property type="term" value="P:AMP salvage"/>
    <property type="evidence" value="ECO:0007669"/>
    <property type="project" value="UniProtKB-UniRule"/>
</dbReference>
<sequence length="172" mass="18811">MDLKSTIREIQDFPKEGINFKDITTLLKDPLALKATIDAISENLKDKGIEIIAGPESRGFIVGVPVACQVGAGFVPVRKPGKLPAKVERYEYELEYGTDVLEIHHDAIKPGQKVAIVDDLLATGGTVLATARLIESLGGIVVSVQFLMELNFLNGREKLQGYEVQSLITYDE</sequence>
<evidence type="ECO:0000256" key="12">
    <source>
        <dbReference type="HAMAP-Rule" id="MF_00004"/>
    </source>
</evidence>
<dbReference type="GO" id="GO:0003999">
    <property type="term" value="F:adenine phosphoribosyltransferase activity"/>
    <property type="evidence" value="ECO:0007669"/>
    <property type="project" value="UniProtKB-UniRule"/>
</dbReference>
<evidence type="ECO:0000256" key="4">
    <source>
        <dbReference type="ARBA" id="ARBA00004659"/>
    </source>
</evidence>
<dbReference type="EMBL" id="FXUF01000003">
    <property type="protein sequence ID" value="SMP49369.1"/>
    <property type="molecule type" value="Genomic_DNA"/>
</dbReference>
<dbReference type="InterPro" id="IPR005764">
    <property type="entry name" value="Ade_phspho_trans"/>
</dbReference>
<dbReference type="GO" id="GO:0006168">
    <property type="term" value="P:adenine salvage"/>
    <property type="evidence" value="ECO:0007669"/>
    <property type="project" value="InterPro"/>
</dbReference>
<dbReference type="HAMAP" id="MF_00004">
    <property type="entry name" value="Aden_phosphoribosyltr"/>
    <property type="match status" value="1"/>
</dbReference>
<dbReference type="AlphaFoldDB" id="A0AA45WUQ8"/>